<protein>
    <recommendedName>
        <fullName evidence="12">Trichome birefringence-like N-terminal domain-containing protein</fullName>
    </recommendedName>
</protein>
<evidence type="ECO:0000259" key="8">
    <source>
        <dbReference type="Pfam" id="PF13839"/>
    </source>
</evidence>
<keyword evidence="3" id="KW-0812">Transmembrane</keyword>
<dbReference type="InterPro" id="IPR026057">
    <property type="entry name" value="TBL_C"/>
</dbReference>
<dbReference type="GO" id="GO:0005794">
    <property type="term" value="C:Golgi apparatus"/>
    <property type="evidence" value="ECO:0007669"/>
    <property type="project" value="TreeGrafter"/>
</dbReference>
<accession>A0AAD3Y2B4</accession>
<evidence type="ECO:0000256" key="3">
    <source>
        <dbReference type="ARBA" id="ARBA00022692"/>
    </source>
</evidence>
<keyword evidence="7" id="KW-0732">Signal</keyword>
<dbReference type="GO" id="GO:0016020">
    <property type="term" value="C:membrane"/>
    <property type="evidence" value="ECO:0007669"/>
    <property type="project" value="UniProtKB-SubCell"/>
</dbReference>
<gene>
    <name evidence="10" type="ORF">Nepgr_026743</name>
</gene>
<sequence>MGLVRLAYTARFFAGFLVMAKVVYGSQLEDSREEGGGHGGRGGCDIFKGRWVYDETYPLYDARNCPFLGRGFDCQKKGRPDGQYLKYRWDPDACVIPRFDGRDFLERSRGKKIMLVGDSLSFNQWESLTCMLHAAVPTSNYTLVQSGLLSTFSFPEYGVSIMALKNGFLVDVVKKDFGRVLKLESISAGERWKGSDVLIFNSYHWWTHRWDYFQVGGKIIKGMDHMAAYEIALTTWANWIDSNIDPLKTKVFFQGASASHLNGSEWNQPKAKNCYRQTEPVEGSIYPGGPHPGEAIVKTVLRRMKQPAYLLDITLLTQLRKDGHPSIYAGGSQKLMDCSHWCLAGVPDTWNQLLYTVLVGH</sequence>
<evidence type="ECO:0000313" key="10">
    <source>
        <dbReference type="EMBL" id="GMH24900.1"/>
    </source>
</evidence>
<evidence type="ECO:0000256" key="4">
    <source>
        <dbReference type="ARBA" id="ARBA00022968"/>
    </source>
</evidence>
<reference evidence="10" key="1">
    <citation type="submission" date="2023-05" db="EMBL/GenBank/DDBJ databases">
        <title>Nepenthes gracilis genome sequencing.</title>
        <authorList>
            <person name="Fukushima K."/>
        </authorList>
    </citation>
    <scope>NUCLEOTIDE SEQUENCE</scope>
    <source>
        <strain evidence="10">SING2019-196</strain>
    </source>
</reference>
<comment type="subcellular location">
    <subcellularLocation>
        <location evidence="1">Membrane</location>
        <topology evidence="1">Single-pass membrane protein</topology>
    </subcellularLocation>
</comment>
<feature type="domain" description="Trichome birefringence-like C-terminal" evidence="8">
    <location>
        <begin position="96"/>
        <end position="356"/>
    </location>
</feature>
<evidence type="ECO:0000256" key="1">
    <source>
        <dbReference type="ARBA" id="ARBA00004167"/>
    </source>
</evidence>
<evidence type="ECO:0000259" key="9">
    <source>
        <dbReference type="Pfam" id="PF14416"/>
    </source>
</evidence>
<dbReference type="Pfam" id="PF13839">
    <property type="entry name" value="PC-Esterase"/>
    <property type="match status" value="1"/>
</dbReference>
<evidence type="ECO:0000256" key="5">
    <source>
        <dbReference type="ARBA" id="ARBA00022989"/>
    </source>
</evidence>
<dbReference type="Pfam" id="PF14416">
    <property type="entry name" value="PMR5N"/>
    <property type="match status" value="1"/>
</dbReference>
<keyword evidence="5" id="KW-1133">Transmembrane helix</keyword>
<evidence type="ECO:0008006" key="12">
    <source>
        <dbReference type="Google" id="ProtNLM"/>
    </source>
</evidence>
<evidence type="ECO:0000256" key="2">
    <source>
        <dbReference type="ARBA" id="ARBA00007727"/>
    </source>
</evidence>
<comment type="caution">
    <text evidence="10">The sequence shown here is derived from an EMBL/GenBank/DDBJ whole genome shotgun (WGS) entry which is preliminary data.</text>
</comment>
<feature type="domain" description="Trichome birefringence-like N-terminal" evidence="9">
    <location>
        <begin position="43"/>
        <end position="94"/>
    </location>
</feature>
<dbReference type="Proteomes" id="UP001279734">
    <property type="component" value="Unassembled WGS sequence"/>
</dbReference>
<feature type="signal peptide" evidence="7">
    <location>
        <begin position="1"/>
        <end position="25"/>
    </location>
</feature>
<dbReference type="InterPro" id="IPR029962">
    <property type="entry name" value="TBL"/>
</dbReference>
<evidence type="ECO:0000256" key="6">
    <source>
        <dbReference type="ARBA" id="ARBA00023136"/>
    </source>
</evidence>
<name>A0AAD3Y2B4_NEPGR</name>
<organism evidence="10 11">
    <name type="scientific">Nepenthes gracilis</name>
    <name type="common">Slender pitcher plant</name>
    <dbReference type="NCBI Taxonomy" id="150966"/>
    <lineage>
        <taxon>Eukaryota</taxon>
        <taxon>Viridiplantae</taxon>
        <taxon>Streptophyta</taxon>
        <taxon>Embryophyta</taxon>
        <taxon>Tracheophyta</taxon>
        <taxon>Spermatophyta</taxon>
        <taxon>Magnoliopsida</taxon>
        <taxon>eudicotyledons</taxon>
        <taxon>Gunneridae</taxon>
        <taxon>Pentapetalae</taxon>
        <taxon>Caryophyllales</taxon>
        <taxon>Nepenthaceae</taxon>
        <taxon>Nepenthes</taxon>
    </lineage>
</organism>
<keyword evidence="6" id="KW-0472">Membrane</keyword>
<dbReference type="EMBL" id="BSYO01000028">
    <property type="protein sequence ID" value="GMH24900.1"/>
    <property type="molecule type" value="Genomic_DNA"/>
</dbReference>
<feature type="chain" id="PRO_5042035840" description="Trichome birefringence-like N-terminal domain-containing protein" evidence="7">
    <location>
        <begin position="26"/>
        <end position="361"/>
    </location>
</feature>
<keyword evidence="11" id="KW-1185">Reference proteome</keyword>
<keyword evidence="4" id="KW-0735">Signal-anchor</keyword>
<dbReference type="GO" id="GO:0016413">
    <property type="term" value="F:O-acetyltransferase activity"/>
    <property type="evidence" value="ECO:0007669"/>
    <property type="project" value="InterPro"/>
</dbReference>
<dbReference type="PANTHER" id="PTHR32285:SF30">
    <property type="entry name" value="PROTEIN TRICHOME BIREFRINGENCE-LIKE 42"/>
    <property type="match status" value="1"/>
</dbReference>
<dbReference type="InterPro" id="IPR025846">
    <property type="entry name" value="TBL_N"/>
</dbReference>
<evidence type="ECO:0000313" key="11">
    <source>
        <dbReference type="Proteomes" id="UP001279734"/>
    </source>
</evidence>
<evidence type="ECO:0000256" key="7">
    <source>
        <dbReference type="SAM" id="SignalP"/>
    </source>
</evidence>
<comment type="similarity">
    <text evidence="2">Belongs to the PC-esterase family. TBL subfamily.</text>
</comment>
<dbReference type="PANTHER" id="PTHR32285">
    <property type="entry name" value="PROTEIN TRICHOME BIREFRINGENCE-LIKE 9-RELATED"/>
    <property type="match status" value="1"/>
</dbReference>
<dbReference type="AlphaFoldDB" id="A0AAD3Y2B4"/>
<proteinExistence type="inferred from homology"/>